<evidence type="ECO:0000313" key="2">
    <source>
        <dbReference type="Proteomes" id="UP000254572"/>
    </source>
</evidence>
<organism evidence="1 2">
    <name type="scientific">Cardiobacterium valvarum</name>
    <dbReference type="NCBI Taxonomy" id="194702"/>
    <lineage>
        <taxon>Bacteria</taxon>
        <taxon>Pseudomonadati</taxon>
        <taxon>Pseudomonadota</taxon>
        <taxon>Gammaproteobacteria</taxon>
        <taxon>Cardiobacteriales</taxon>
        <taxon>Cardiobacteriaceae</taxon>
        <taxon>Cardiobacterium</taxon>
    </lineage>
</organism>
<dbReference type="AlphaFoldDB" id="A0A381E4D4"/>
<evidence type="ECO:0000313" key="1">
    <source>
        <dbReference type="EMBL" id="SUX21141.1"/>
    </source>
</evidence>
<name>A0A381E4D4_9GAMM</name>
<gene>
    <name evidence="1" type="ORF">NCTC13294_00921</name>
</gene>
<dbReference type="EMBL" id="UFUW01000001">
    <property type="protein sequence ID" value="SUX21141.1"/>
    <property type="molecule type" value="Genomic_DNA"/>
</dbReference>
<accession>A0A381E4D4</accession>
<sequence length="76" mass="8870">MTMLVNLPLFILFYAMSPLWAKAAIYTGITKARYLFLLRSRPAPAHHYHLGRGDMAGIRYRFTVWLDADMVKMLKH</sequence>
<reference evidence="1 2" key="1">
    <citation type="submission" date="2018-06" db="EMBL/GenBank/DDBJ databases">
        <authorList>
            <consortium name="Pathogen Informatics"/>
            <person name="Doyle S."/>
        </authorList>
    </citation>
    <scope>NUCLEOTIDE SEQUENCE [LARGE SCALE GENOMIC DNA]</scope>
    <source>
        <strain evidence="1 2">NCTC13294</strain>
    </source>
</reference>
<keyword evidence="2" id="KW-1185">Reference proteome</keyword>
<dbReference type="Proteomes" id="UP000254572">
    <property type="component" value="Unassembled WGS sequence"/>
</dbReference>
<protein>
    <submittedName>
        <fullName evidence="1">Uncharacterized protein</fullName>
    </submittedName>
</protein>
<dbReference type="RefSeq" id="WP_115611220.1">
    <property type="nucleotide sequence ID" value="NZ_JBHLZC010000001.1"/>
</dbReference>
<proteinExistence type="predicted"/>